<evidence type="ECO:0000256" key="1">
    <source>
        <dbReference type="SAM" id="MobiDB-lite"/>
    </source>
</evidence>
<feature type="signal peptide" evidence="2">
    <location>
        <begin position="1"/>
        <end position="26"/>
    </location>
</feature>
<keyword evidence="2" id="KW-0732">Signal</keyword>
<dbReference type="AlphaFoldDB" id="A0A1B8GED5"/>
<dbReference type="PROSITE" id="PS51257">
    <property type="entry name" value="PROKAR_LIPOPROTEIN"/>
    <property type="match status" value="1"/>
</dbReference>
<dbReference type="PANTHER" id="PTHR13593">
    <property type="match status" value="1"/>
</dbReference>
<dbReference type="Pfam" id="PF26146">
    <property type="entry name" value="PI-PLC_X"/>
    <property type="match status" value="1"/>
</dbReference>
<dbReference type="InterPro" id="IPR017946">
    <property type="entry name" value="PLC-like_Pdiesterase_TIM-brl"/>
</dbReference>
<accession>A0A1B8GED5</accession>
<reference evidence="4" key="2">
    <citation type="journal article" date="2018" name="Nat. Commun.">
        <title>Extreme sensitivity to ultraviolet light in the fungal pathogen causing white-nose syndrome of bats.</title>
        <authorList>
            <person name="Palmer J.M."/>
            <person name="Drees K.P."/>
            <person name="Foster J.T."/>
            <person name="Lindner D.L."/>
        </authorList>
    </citation>
    <scope>NUCLEOTIDE SEQUENCE [LARGE SCALE GENOMIC DNA]</scope>
    <source>
        <strain evidence="4">UAMH 10579</strain>
    </source>
</reference>
<reference evidence="3 4" key="1">
    <citation type="submission" date="2016-03" db="EMBL/GenBank/DDBJ databases">
        <title>Comparative genomics of Pseudogymnoascus destructans, the fungus causing white-nose syndrome of bats.</title>
        <authorList>
            <person name="Palmer J.M."/>
            <person name="Drees K.P."/>
            <person name="Foster J.T."/>
            <person name="Lindner D.L."/>
        </authorList>
    </citation>
    <scope>NUCLEOTIDE SEQUENCE [LARGE SCALE GENOMIC DNA]</scope>
    <source>
        <strain evidence="3 4">UAMH 10579</strain>
    </source>
</reference>
<dbReference type="GO" id="GO:0006629">
    <property type="term" value="P:lipid metabolic process"/>
    <property type="evidence" value="ECO:0007669"/>
    <property type="project" value="InterPro"/>
</dbReference>
<dbReference type="PANTHER" id="PTHR13593:SF140">
    <property type="entry name" value="PLC-LIKE PHOSPHODIESTERASE"/>
    <property type="match status" value="1"/>
</dbReference>
<dbReference type="STRING" id="342668.A0A1B8GED5"/>
<dbReference type="GO" id="GO:0008081">
    <property type="term" value="F:phosphoric diester hydrolase activity"/>
    <property type="evidence" value="ECO:0007669"/>
    <property type="project" value="InterPro"/>
</dbReference>
<dbReference type="InterPro" id="IPR051057">
    <property type="entry name" value="PI-PLC_domain"/>
</dbReference>
<dbReference type="GeneID" id="28840395"/>
<evidence type="ECO:0008006" key="5">
    <source>
        <dbReference type="Google" id="ProtNLM"/>
    </source>
</evidence>
<dbReference type="Gene3D" id="3.20.20.190">
    <property type="entry name" value="Phosphatidylinositol (PI) phosphodiesterase"/>
    <property type="match status" value="1"/>
</dbReference>
<proteinExistence type="predicted"/>
<keyword evidence="4" id="KW-1185">Reference proteome</keyword>
<organism evidence="3 4">
    <name type="scientific">Pseudogymnoascus verrucosus</name>
    <dbReference type="NCBI Taxonomy" id="342668"/>
    <lineage>
        <taxon>Eukaryota</taxon>
        <taxon>Fungi</taxon>
        <taxon>Dikarya</taxon>
        <taxon>Ascomycota</taxon>
        <taxon>Pezizomycotina</taxon>
        <taxon>Leotiomycetes</taxon>
        <taxon>Thelebolales</taxon>
        <taxon>Thelebolaceae</taxon>
        <taxon>Pseudogymnoascus</taxon>
    </lineage>
</organism>
<name>A0A1B8GED5_9PEZI</name>
<feature type="compositionally biased region" description="Low complexity" evidence="1">
    <location>
        <begin position="45"/>
        <end position="88"/>
    </location>
</feature>
<protein>
    <recommendedName>
        <fullName evidence="5">PLC-like phosphodiesterase</fullName>
    </recommendedName>
</protein>
<sequence length="439" mass="46690">MLWSKPVVLASQILFFACLYSNPISAQETTDDGLLVLTGSARGDTSTGPTAAATPTSSTGTGSRSSSTTNSHSSSTTSSTTSHTTTTPPDVLTLTGLPPTNSLNQTRTTTTAGPVPTNKTPCNLHVEFCTRKYSNITQVCAHNSPFVKANNAAANQAFGVVSQLDDGIRMLQIQAHVVNGTVFLCHSSCDILNAGTMTDYLTIVAGWVQKHPYDVITILIGNAGYLPVSTYTPAIADSGLLPYVYTPPKKDMALSDWPTLSSMIITSQRVVVFMDYDTDQDTVPYILDEFTYIWETPFDPTDRAFPCTVQRPPDLSAAAAKSMMYIANHNLNTELSLLGNTLLVPTQPLLGETNAVSGYGSLGLAAENCDAMWGKPPTVLNVDYYNVGNGSVFEVAAKWNNVTYNATCCGMADSGGVRMGTGVWWVGGLAVLVSVLLSS</sequence>
<feature type="chain" id="PRO_5008608491" description="PLC-like phosphodiesterase" evidence="2">
    <location>
        <begin position="27"/>
        <end position="439"/>
    </location>
</feature>
<feature type="compositionally biased region" description="Low complexity" evidence="1">
    <location>
        <begin position="106"/>
        <end position="117"/>
    </location>
</feature>
<feature type="region of interest" description="Disordered" evidence="1">
    <location>
        <begin position="40"/>
        <end position="117"/>
    </location>
</feature>
<dbReference type="OrthoDB" id="7984201at2759"/>
<evidence type="ECO:0000256" key="2">
    <source>
        <dbReference type="SAM" id="SignalP"/>
    </source>
</evidence>
<dbReference type="RefSeq" id="XP_018127917.1">
    <property type="nucleotide sequence ID" value="XM_018276445.2"/>
</dbReference>
<dbReference type="SUPFAM" id="SSF51695">
    <property type="entry name" value="PLC-like phosphodiesterases"/>
    <property type="match status" value="1"/>
</dbReference>
<gene>
    <name evidence="3" type="ORF">VE01_07009</name>
</gene>
<dbReference type="EMBL" id="KV460246">
    <property type="protein sequence ID" value="OBT94184.1"/>
    <property type="molecule type" value="Genomic_DNA"/>
</dbReference>
<evidence type="ECO:0000313" key="4">
    <source>
        <dbReference type="Proteomes" id="UP000091956"/>
    </source>
</evidence>
<evidence type="ECO:0000313" key="3">
    <source>
        <dbReference type="EMBL" id="OBT94184.1"/>
    </source>
</evidence>
<dbReference type="Proteomes" id="UP000091956">
    <property type="component" value="Unassembled WGS sequence"/>
</dbReference>